<evidence type="ECO:0000256" key="1">
    <source>
        <dbReference type="SAM" id="Phobius"/>
    </source>
</evidence>
<organism evidence="2">
    <name type="scientific">marine metagenome</name>
    <dbReference type="NCBI Taxonomy" id="408172"/>
    <lineage>
        <taxon>unclassified sequences</taxon>
        <taxon>metagenomes</taxon>
        <taxon>ecological metagenomes</taxon>
    </lineage>
</organism>
<keyword evidence="1" id="KW-0812">Transmembrane</keyword>
<evidence type="ECO:0000313" key="2">
    <source>
        <dbReference type="EMBL" id="SVC88032.1"/>
    </source>
</evidence>
<keyword evidence="1" id="KW-0472">Membrane</keyword>
<gene>
    <name evidence="2" type="ORF">METZ01_LOCUS340886</name>
</gene>
<dbReference type="EMBL" id="UINC01116351">
    <property type="protein sequence ID" value="SVC88032.1"/>
    <property type="molecule type" value="Genomic_DNA"/>
</dbReference>
<keyword evidence="1" id="KW-1133">Transmembrane helix</keyword>
<evidence type="ECO:0008006" key="3">
    <source>
        <dbReference type="Google" id="ProtNLM"/>
    </source>
</evidence>
<dbReference type="AlphaFoldDB" id="A0A382QT68"/>
<proteinExistence type="predicted"/>
<dbReference type="PANTHER" id="PTHR47089">
    <property type="entry name" value="ABC TRANSPORTER, PERMEASE PROTEIN"/>
    <property type="match status" value="1"/>
</dbReference>
<feature type="non-terminal residue" evidence="2">
    <location>
        <position position="106"/>
    </location>
</feature>
<name>A0A382QT68_9ZZZZ</name>
<accession>A0A382QT68</accession>
<dbReference type="PANTHER" id="PTHR47089:SF1">
    <property type="entry name" value="GUANOSINE ABC TRANSPORTER PERMEASE PROTEIN NUPP"/>
    <property type="match status" value="1"/>
</dbReference>
<sequence length="106" mass="11099">MSLKLSPSSSAKRKGEIFLLYAFSALGALLLSALIVEAVGANWSDVWNALLDGSFRKPGRWGRTLGSAVPMAMVAIGTIISTKVGLINIGQEGQMLVGAAFAAYIN</sequence>
<feature type="transmembrane region" description="Helical" evidence="1">
    <location>
        <begin position="64"/>
        <end position="86"/>
    </location>
</feature>
<protein>
    <recommendedName>
        <fullName evidence="3">ABC transporter permease</fullName>
    </recommendedName>
</protein>
<reference evidence="2" key="1">
    <citation type="submission" date="2018-05" db="EMBL/GenBank/DDBJ databases">
        <authorList>
            <person name="Lanie J.A."/>
            <person name="Ng W.-L."/>
            <person name="Kazmierczak K.M."/>
            <person name="Andrzejewski T.M."/>
            <person name="Davidsen T.M."/>
            <person name="Wayne K.J."/>
            <person name="Tettelin H."/>
            <person name="Glass J.I."/>
            <person name="Rusch D."/>
            <person name="Podicherti R."/>
            <person name="Tsui H.-C.T."/>
            <person name="Winkler M.E."/>
        </authorList>
    </citation>
    <scope>NUCLEOTIDE SEQUENCE</scope>
</reference>